<sequence length="57" mass="6024">MAPEQDIRNLIDRAAAAGIALRPADITVETDPGSELLGELVIGGMPADDWLTAMTME</sequence>
<reference evidence="1 2" key="1">
    <citation type="submission" date="2020-08" db="EMBL/GenBank/DDBJ databases">
        <title>Genome Sequencing of Nocardia wallacei strain FMUON74 and assembly.</title>
        <authorList>
            <person name="Toyokawa M."/>
            <person name="Uesaka K."/>
        </authorList>
    </citation>
    <scope>NUCLEOTIDE SEQUENCE [LARGE SCALE GENOMIC DNA]</scope>
    <source>
        <strain evidence="1 2">FMUON74</strain>
        <plasmid evidence="1 2">pFMUON74</plasmid>
    </source>
</reference>
<evidence type="ECO:0000313" key="1">
    <source>
        <dbReference type="EMBL" id="BCK59440.1"/>
    </source>
</evidence>
<protein>
    <submittedName>
        <fullName evidence="1">Uncharacterized protein</fullName>
    </submittedName>
</protein>
<accession>A0A7G1KVZ9</accession>
<keyword evidence="2" id="KW-1185">Reference proteome</keyword>
<dbReference type="KEGG" id="nwl:NWFMUON74_72120"/>
<keyword evidence="1" id="KW-0614">Plasmid</keyword>
<dbReference type="EMBL" id="AP023397">
    <property type="protein sequence ID" value="BCK59440.1"/>
    <property type="molecule type" value="Genomic_DNA"/>
</dbReference>
<name>A0A7G1KVZ9_9NOCA</name>
<organism evidence="1 2">
    <name type="scientific">Nocardia wallacei</name>
    <dbReference type="NCBI Taxonomy" id="480035"/>
    <lineage>
        <taxon>Bacteria</taxon>
        <taxon>Bacillati</taxon>
        <taxon>Actinomycetota</taxon>
        <taxon>Actinomycetes</taxon>
        <taxon>Mycobacteriales</taxon>
        <taxon>Nocardiaceae</taxon>
        <taxon>Nocardia</taxon>
    </lineage>
</organism>
<geneLocation type="plasmid" evidence="1 2">
    <name>pFMUON74</name>
</geneLocation>
<dbReference type="AlphaFoldDB" id="A0A7G1KVZ9"/>
<proteinExistence type="predicted"/>
<dbReference type="Proteomes" id="UP000516173">
    <property type="component" value="Plasmid pFMUON74"/>
</dbReference>
<dbReference type="RefSeq" id="WP_187689647.1">
    <property type="nucleotide sequence ID" value="NZ_AP023397.1"/>
</dbReference>
<evidence type="ECO:0000313" key="2">
    <source>
        <dbReference type="Proteomes" id="UP000516173"/>
    </source>
</evidence>
<dbReference type="GeneID" id="80351578"/>
<gene>
    <name evidence="1" type="ORF">NWFMUON74_72120</name>
</gene>